<keyword evidence="3" id="KW-1185">Reference proteome</keyword>
<dbReference type="NCBIfam" id="TIGR00176">
    <property type="entry name" value="mobB"/>
    <property type="match status" value="1"/>
</dbReference>
<dbReference type="AlphaFoldDB" id="L0HK89"/>
<evidence type="ECO:0000313" key="3">
    <source>
        <dbReference type="Proteomes" id="UP000010824"/>
    </source>
</evidence>
<dbReference type="HOGENOM" id="CLU_068199_3_1_2"/>
<dbReference type="GO" id="GO:0005525">
    <property type="term" value="F:GTP binding"/>
    <property type="evidence" value="ECO:0007669"/>
    <property type="project" value="InterPro"/>
</dbReference>
<dbReference type="Gene3D" id="3.40.50.300">
    <property type="entry name" value="P-loop containing nucleotide triphosphate hydrolases"/>
    <property type="match status" value="1"/>
</dbReference>
<gene>
    <name evidence="2" type="ordered locus">Metfor_2495</name>
</gene>
<dbReference type="Proteomes" id="UP000010824">
    <property type="component" value="Chromosome"/>
</dbReference>
<reference evidence="3" key="1">
    <citation type="submission" date="2011-12" db="EMBL/GenBank/DDBJ databases">
        <title>Complete sequence of Methanoregula formicicum SMSP.</title>
        <authorList>
            <person name="Lucas S."/>
            <person name="Han J."/>
            <person name="Lapidus A."/>
            <person name="Cheng J.-F."/>
            <person name="Goodwin L."/>
            <person name="Pitluck S."/>
            <person name="Peters L."/>
            <person name="Ovchinnikova G."/>
            <person name="Teshima H."/>
            <person name="Detter J.C."/>
            <person name="Han C."/>
            <person name="Tapia R."/>
            <person name="Land M."/>
            <person name="Hauser L."/>
            <person name="Kyrpides N."/>
            <person name="Ivanova N."/>
            <person name="Pagani I."/>
            <person name="Imachi H."/>
            <person name="Tamaki H."/>
            <person name="Sekiguchi Y."/>
            <person name="Kamagata Y."/>
            <person name="Cadillo-Quiroz H."/>
            <person name="Zinder S."/>
            <person name="Liu W.-T."/>
            <person name="Woyke T."/>
        </authorList>
    </citation>
    <scope>NUCLEOTIDE SEQUENCE [LARGE SCALE GENOMIC DNA]</scope>
    <source>
        <strain evidence="3">DSM 22288 / NBRC 105244 / SMSP</strain>
    </source>
</reference>
<organism evidence="2 3">
    <name type="scientific">Methanoregula formicica (strain DSM 22288 / NBRC 105244 / SMSP)</name>
    <dbReference type="NCBI Taxonomy" id="593750"/>
    <lineage>
        <taxon>Archaea</taxon>
        <taxon>Methanobacteriati</taxon>
        <taxon>Methanobacteriota</taxon>
        <taxon>Stenosarchaea group</taxon>
        <taxon>Methanomicrobia</taxon>
        <taxon>Methanomicrobiales</taxon>
        <taxon>Methanoregulaceae</taxon>
        <taxon>Methanoregula</taxon>
    </lineage>
</organism>
<dbReference type="PANTHER" id="PTHR40072">
    <property type="entry name" value="MOLYBDOPTERIN-GUANINE DINUCLEOTIDE BIOSYNTHESIS ADAPTER PROTEIN-RELATED"/>
    <property type="match status" value="1"/>
</dbReference>
<proteinExistence type="predicted"/>
<dbReference type="STRING" id="593750.Metfor_2495"/>
<sequence length="137" mass="15230">MKIIQVAGRSNSGKTTFIRKLIPELKKIGPVGVIKHLGDHEYHLEDGKDTTFFYEAGADISTGIDSEKTVCTLHHTDLDSTLKMYAGHGIHFAVIEGYKQRSYAKIVIGSLEIDRCVLKDPTPTEVIGALHLFDDYK</sequence>
<evidence type="ECO:0000313" key="2">
    <source>
        <dbReference type="EMBL" id="AGB03489.1"/>
    </source>
</evidence>
<dbReference type="RefSeq" id="WP_015286451.1">
    <property type="nucleotide sequence ID" value="NC_019943.1"/>
</dbReference>
<protein>
    <submittedName>
        <fullName evidence="2">Molybdopterin-guanine dinucleotide biosynthesis protein MobB</fullName>
    </submittedName>
</protein>
<dbReference type="eggNOG" id="arCOG00533">
    <property type="taxonomic scope" value="Archaea"/>
</dbReference>
<dbReference type="KEGG" id="mfo:Metfor_2495"/>
<dbReference type="EMBL" id="CP003167">
    <property type="protein sequence ID" value="AGB03489.1"/>
    <property type="molecule type" value="Genomic_DNA"/>
</dbReference>
<accession>L0HK89</accession>
<dbReference type="InterPro" id="IPR052539">
    <property type="entry name" value="MGD_biosynthesis_adapter"/>
</dbReference>
<dbReference type="InParanoid" id="L0HK89"/>
<dbReference type="OrthoDB" id="45235at2157"/>
<reference evidence="2 3" key="2">
    <citation type="journal article" date="2014" name="Genome Announc.">
        <title>Complete Genome Sequence of Methanoregula formicica SMSPT, a Mesophilic Hydrogenotrophic Methanogen Isolated from a Methanogenic Upflow Anaerobic Sludge Blanket Reactor.</title>
        <authorList>
            <person name="Yamamoto K."/>
            <person name="Tamaki H."/>
            <person name="Cadillo-Quiroz H."/>
            <person name="Imachi H."/>
            <person name="Kyrpides N."/>
            <person name="Woyke T."/>
            <person name="Goodwin L."/>
            <person name="Zinder S.H."/>
            <person name="Kamagata Y."/>
            <person name="Liu W.T."/>
        </authorList>
    </citation>
    <scope>NUCLEOTIDE SEQUENCE [LARGE SCALE GENOMIC DNA]</scope>
    <source>
        <strain evidence="3">DSM 22288 / NBRC 105244 / SMSP</strain>
    </source>
</reference>
<dbReference type="Pfam" id="PF03205">
    <property type="entry name" value="MobB"/>
    <property type="match status" value="1"/>
</dbReference>
<dbReference type="GO" id="GO:0006777">
    <property type="term" value="P:Mo-molybdopterin cofactor biosynthetic process"/>
    <property type="evidence" value="ECO:0007669"/>
    <property type="project" value="InterPro"/>
</dbReference>
<name>L0HK89_METFS</name>
<dbReference type="InterPro" id="IPR027417">
    <property type="entry name" value="P-loop_NTPase"/>
</dbReference>
<dbReference type="FunCoup" id="L0HK89">
    <property type="interactions" value="1"/>
</dbReference>
<dbReference type="SUPFAM" id="SSF52540">
    <property type="entry name" value="P-loop containing nucleoside triphosphate hydrolases"/>
    <property type="match status" value="1"/>
</dbReference>
<dbReference type="GeneID" id="14309887"/>
<dbReference type="PANTHER" id="PTHR40072:SF1">
    <property type="entry name" value="MOLYBDOPTERIN-GUANINE DINUCLEOTIDE BIOSYNTHESIS ADAPTER PROTEIN"/>
    <property type="match status" value="1"/>
</dbReference>
<feature type="domain" description="Molybdopterin-guanine dinucleotide biosynthesis protein B (MobB)" evidence="1">
    <location>
        <begin position="3"/>
        <end position="115"/>
    </location>
</feature>
<evidence type="ECO:0000259" key="1">
    <source>
        <dbReference type="Pfam" id="PF03205"/>
    </source>
</evidence>
<dbReference type="InterPro" id="IPR004435">
    <property type="entry name" value="MobB_dom"/>
</dbReference>